<dbReference type="Proteomes" id="UP000005723">
    <property type="component" value="Unassembled WGS sequence"/>
</dbReference>
<keyword evidence="2" id="KW-1185">Reference proteome</keyword>
<accession>D4E664</accession>
<evidence type="ECO:0000313" key="2">
    <source>
        <dbReference type="Proteomes" id="UP000005723"/>
    </source>
</evidence>
<name>D4E664_SEROD</name>
<sequence length="50" mass="5485">MIGCPIMQLRAVTVQVAPRIVRLLCNSYQLMAIVLTPGSAAVRPVHRLAR</sequence>
<proteinExistence type="predicted"/>
<dbReference type="AlphaFoldDB" id="D4E664"/>
<protein>
    <submittedName>
        <fullName evidence="1">Uncharacterized protein</fullName>
    </submittedName>
</protein>
<evidence type="ECO:0000313" key="1">
    <source>
        <dbReference type="EMBL" id="EFE94793.1"/>
    </source>
</evidence>
<comment type="caution">
    <text evidence="1">The sequence shown here is derived from an EMBL/GenBank/DDBJ whole genome shotgun (WGS) entry which is preliminary data.</text>
</comment>
<dbReference type="HOGENOM" id="CLU_3122576_0_0_6"/>
<dbReference type="STRING" id="667129.HMPREF0758_3664"/>
<organism evidence="1 2">
    <name type="scientific">Serratia odorifera DSM 4582</name>
    <dbReference type="NCBI Taxonomy" id="667129"/>
    <lineage>
        <taxon>Bacteria</taxon>
        <taxon>Pseudomonadati</taxon>
        <taxon>Pseudomonadota</taxon>
        <taxon>Gammaproteobacteria</taxon>
        <taxon>Enterobacterales</taxon>
        <taxon>Yersiniaceae</taxon>
        <taxon>Serratia</taxon>
    </lineage>
</organism>
<dbReference type="EMBL" id="ADBY01000051">
    <property type="protein sequence ID" value="EFE94793.1"/>
    <property type="molecule type" value="Genomic_DNA"/>
</dbReference>
<gene>
    <name evidence="1" type="ORF">HMPREF0758_3664</name>
</gene>
<reference evidence="1 2" key="1">
    <citation type="submission" date="2010-01" db="EMBL/GenBank/DDBJ databases">
        <authorList>
            <person name="Muzny D."/>
            <person name="Qin X."/>
            <person name="Deng J."/>
            <person name="Jiang H."/>
            <person name="Liu Y."/>
            <person name="Qu J."/>
            <person name="Song X.-Z."/>
            <person name="Zhang L."/>
            <person name="Thornton R."/>
            <person name="Coyle M."/>
            <person name="Francisco L."/>
            <person name="Jackson L."/>
            <person name="Javaid M."/>
            <person name="Korchina V."/>
            <person name="Kovar C."/>
            <person name="Mata R."/>
            <person name="Mathew T."/>
            <person name="Ngo R."/>
            <person name="Nguyen L."/>
            <person name="Nguyen N."/>
            <person name="Okwuonu G."/>
            <person name="Ongeri F."/>
            <person name="Pham C."/>
            <person name="Simmons D."/>
            <person name="Wilczek-Boney K."/>
            <person name="Hale W."/>
            <person name="Jakkamsetti A."/>
            <person name="Pham P."/>
            <person name="Ruth R."/>
            <person name="San Lucas F."/>
            <person name="Warren J."/>
            <person name="Zhang J."/>
            <person name="Zhao Z."/>
            <person name="Zhou C."/>
            <person name="Zhu D."/>
            <person name="Lee S."/>
            <person name="Bess C."/>
            <person name="Blankenburg K."/>
            <person name="Forbes L."/>
            <person name="Fu Q."/>
            <person name="Gubbala S."/>
            <person name="Hirani K."/>
            <person name="Jayaseelan J.C."/>
            <person name="Lara F."/>
            <person name="Munidasa M."/>
            <person name="Palculict T."/>
            <person name="Patil S."/>
            <person name="Pu L.-L."/>
            <person name="Saada N."/>
            <person name="Tang L."/>
            <person name="Weissenberger G."/>
            <person name="Zhu Y."/>
            <person name="Hemphill L."/>
            <person name="Shang Y."/>
            <person name="Youmans B."/>
            <person name="Ayvaz T."/>
            <person name="Ross M."/>
            <person name="Santibanez J."/>
            <person name="Aqrawi P."/>
            <person name="Gross S."/>
            <person name="Joshi V."/>
            <person name="Fowler G."/>
            <person name="Nazareth L."/>
            <person name="Reid J."/>
            <person name="Worley K."/>
            <person name="Petrosino J."/>
            <person name="Highlander S."/>
            <person name="Gibbs R."/>
        </authorList>
    </citation>
    <scope>NUCLEOTIDE SEQUENCE [LARGE SCALE GENOMIC DNA]</scope>
    <source>
        <strain evidence="1 2">DSM 4582</strain>
    </source>
</reference>